<comment type="caution">
    <text evidence="2">The sequence shown here is derived from an EMBL/GenBank/DDBJ whole genome shotgun (WGS) entry which is preliminary data.</text>
</comment>
<gene>
    <name evidence="2" type="ORF">J43TS3_16410</name>
</gene>
<dbReference type="AlphaFoldDB" id="A0A919X9L1"/>
<accession>A0A919X9L1</accession>
<keyword evidence="1" id="KW-0812">Transmembrane</keyword>
<evidence type="ECO:0000313" key="2">
    <source>
        <dbReference type="EMBL" id="GIO27030.1"/>
    </source>
</evidence>
<protein>
    <submittedName>
        <fullName evidence="2">Uncharacterized protein</fullName>
    </submittedName>
</protein>
<feature type="transmembrane region" description="Helical" evidence="1">
    <location>
        <begin position="124"/>
        <end position="141"/>
    </location>
</feature>
<dbReference type="RefSeq" id="WP_212920512.1">
    <property type="nucleotide sequence ID" value="NZ_BORP01000002.1"/>
</dbReference>
<dbReference type="EMBL" id="BORP01000002">
    <property type="protein sequence ID" value="GIO27030.1"/>
    <property type="molecule type" value="Genomic_DNA"/>
</dbReference>
<keyword evidence="3" id="KW-1185">Reference proteome</keyword>
<organism evidence="2 3">
    <name type="scientific">Ornithinibacillus bavariensis</name>
    <dbReference type="NCBI Taxonomy" id="545502"/>
    <lineage>
        <taxon>Bacteria</taxon>
        <taxon>Bacillati</taxon>
        <taxon>Bacillota</taxon>
        <taxon>Bacilli</taxon>
        <taxon>Bacillales</taxon>
        <taxon>Bacillaceae</taxon>
        <taxon>Ornithinibacillus</taxon>
    </lineage>
</organism>
<proteinExistence type="predicted"/>
<sequence>MGRMNTREFNIEGFNDEIFEVVHQLGELRDLELENYISDLIRRSDAVRFAREILRYLEMINEISTKLSDKDKVRNCTSIKSLSEGLKSRNLTPMERRYIYEEISDLIRDMESIRSYWKQKTITGLKYMGAGSAVIAAGLFLRKKKK</sequence>
<evidence type="ECO:0000313" key="3">
    <source>
        <dbReference type="Proteomes" id="UP000676917"/>
    </source>
</evidence>
<evidence type="ECO:0000256" key="1">
    <source>
        <dbReference type="SAM" id="Phobius"/>
    </source>
</evidence>
<keyword evidence="1" id="KW-1133">Transmembrane helix</keyword>
<reference evidence="2" key="1">
    <citation type="submission" date="2021-03" db="EMBL/GenBank/DDBJ databases">
        <title>Antimicrobial resistance genes in bacteria isolated from Japanese honey, and their potential for conferring macrolide and lincosamide resistance in the American foulbrood pathogen Paenibacillus larvae.</title>
        <authorList>
            <person name="Okamoto M."/>
            <person name="Kumagai M."/>
            <person name="Kanamori H."/>
            <person name="Takamatsu D."/>
        </authorList>
    </citation>
    <scope>NUCLEOTIDE SEQUENCE</scope>
    <source>
        <strain evidence="2">J43TS3</strain>
    </source>
</reference>
<dbReference type="Proteomes" id="UP000676917">
    <property type="component" value="Unassembled WGS sequence"/>
</dbReference>
<name>A0A919X9L1_9BACI</name>
<keyword evidence="1" id="KW-0472">Membrane</keyword>